<dbReference type="AlphaFoldDB" id="X1P414"/>
<sequence>RDGPERTLEILEAAIPFHLSYIESLKERYNLSTLAGKERALAEARPFYQGISSLPLKEEIVGLLAELLDLPLEGVREDLGKRQQHWRPTEEPREMEHSWGKEEVILSLLLRGEADFREVATLASPEDFSQHYRPIVEALATANDPFNL</sequence>
<protein>
    <recommendedName>
        <fullName evidence="1">DNA primase DnaB-helicase binding domain-containing protein</fullName>
    </recommendedName>
</protein>
<organism evidence="2">
    <name type="scientific">marine sediment metagenome</name>
    <dbReference type="NCBI Taxonomy" id="412755"/>
    <lineage>
        <taxon>unclassified sequences</taxon>
        <taxon>metagenomes</taxon>
        <taxon>ecological metagenomes</taxon>
    </lineage>
</organism>
<feature type="non-terminal residue" evidence="2">
    <location>
        <position position="148"/>
    </location>
</feature>
<feature type="domain" description="DNA primase DnaB-helicase binding" evidence="1">
    <location>
        <begin position="22"/>
        <end position="72"/>
    </location>
</feature>
<dbReference type="EMBL" id="BARV01041419">
    <property type="protein sequence ID" value="GAI50588.1"/>
    <property type="molecule type" value="Genomic_DNA"/>
</dbReference>
<dbReference type="Pfam" id="PF10410">
    <property type="entry name" value="DnaB_bind"/>
    <property type="match status" value="1"/>
</dbReference>
<evidence type="ECO:0000313" key="2">
    <source>
        <dbReference type="EMBL" id="GAI50588.1"/>
    </source>
</evidence>
<feature type="non-terminal residue" evidence="2">
    <location>
        <position position="1"/>
    </location>
</feature>
<gene>
    <name evidence="2" type="ORF">S06H3_62709</name>
</gene>
<dbReference type="InterPro" id="IPR019475">
    <property type="entry name" value="DNA_primase_DnaB-bd"/>
</dbReference>
<dbReference type="GO" id="GO:0016779">
    <property type="term" value="F:nucleotidyltransferase activity"/>
    <property type="evidence" value="ECO:0007669"/>
    <property type="project" value="InterPro"/>
</dbReference>
<evidence type="ECO:0000259" key="1">
    <source>
        <dbReference type="Pfam" id="PF10410"/>
    </source>
</evidence>
<proteinExistence type="predicted"/>
<reference evidence="2" key="1">
    <citation type="journal article" date="2014" name="Front. Microbiol.">
        <title>High frequency of phylogenetically diverse reductive dehalogenase-homologous genes in deep subseafloor sedimentary metagenomes.</title>
        <authorList>
            <person name="Kawai M."/>
            <person name="Futagami T."/>
            <person name="Toyoda A."/>
            <person name="Takaki Y."/>
            <person name="Nishi S."/>
            <person name="Hori S."/>
            <person name="Arai W."/>
            <person name="Tsubouchi T."/>
            <person name="Morono Y."/>
            <person name="Uchiyama I."/>
            <person name="Ito T."/>
            <person name="Fujiyama A."/>
            <person name="Inagaki F."/>
            <person name="Takami H."/>
        </authorList>
    </citation>
    <scope>NUCLEOTIDE SEQUENCE</scope>
    <source>
        <strain evidence="2">Expedition CK06-06</strain>
    </source>
</reference>
<accession>X1P414</accession>
<comment type="caution">
    <text evidence="2">The sequence shown here is derived from an EMBL/GenBank/DDBJ whole genome shotgun (WGS) entry which is preliminary data.</text>
</comment>
<name>X1P414_9ZZZZ</name>